<organism evidence="1 2">
    <name type="scientific">Trypanosoma equiperdum</name>
    <dbReference type="NCBI Taxonomy" id="5694"/>
    <lineage>
        <taxon>Eukaryota</taxon>
        <taxon>Discoba</taxon>
        <taxon>Euglenozoa</taxon>
        <taxon>Kinetoplastea</taxon>
        <taxon>Metakinetoplastina</taxon>
        <taxon>Trypanosomatida</taxon>
        <taxon>Trypanosomatidae</taxon>
        <taxon>Trypanosoma</taxon>
    </lineage>
</organism>
<comment type="caution">
    <text evidence="1">The sequence shown here is derived from an EMBL/GenBank/DDBJ whole genome shotgun (WGS) entry which is preliminary data.</text>
</comment>
<dbReference type="GeneID" id="92374697"/>
<dbReference type="AlphaFoldDB" id="A0A1G4IAU1"/>
<sequence>MQRSLYLPFFSHPCSLFICVLSRTSFSPIFCILILRLQVALRYRGMWRHSCILHGIPPAEGLMTTPGTLAPTSSSPRCTHTCVVRDQHRGRDNRDFALLSTSASPGGRLLSLHIDSERAELRQAGIAAVSDSLLETRGAAMHLRLTSSRSGGVARGAGFDAGEQTRGKVPTPLQMTPWSRVDTTVLVTDDYCEPVQRLRLYSEHEDTAVVMAPDALYQLRLDPLIRECFFDVGCAAVNATAVDCWGPHCAVVGFSSGDLSVVDWRDPGGGPLLRTRPPQPPFVALPKCGRRLATAPLFTGVMSCCSLDDGFRIVCGFGDFAGTVVVADLRKAVTNSSDKRKSGRRSLGKEAQDAVLTGSFSSPTSYPVCDMRHCRDSFGTIGMVDTGGTALLTSIGALESGALKARRARCGAVANGTFVSELKRGDDVPIKHTRALRCDVSPNGSFVASTAAGPWSASLTTLCGRSVPLGFGYSAVEGLGEEVFTSISCMGSVVGAQAIDGSVVHATIEP</sequence>
<gene>
    <name evidence="1" type="ORF">TEOVI_000075700</name>
</gene>
<protein>
    <submittedName>
        <fullName evidence="1">Uncharacterized protein</fullName>
    </submittedName>
</protein>
<accession>A0A1G4IAU1</accession>
<reference evidence="1" key="1">
    <citation type="submission" date="2016-09" db="EMBL/GenBank/DDBJ databases">
        <authorList>
            <person name="Hebert L."/>
            <person name="Moumen B."/>
        </authorList>
    </citation>
    <scope>NUCLEOTIDE SEQUENCE [LARGE SCALE GENOMIC DNA]</scope>
    <source>
        <strain evidence="1">OVI</strain>
    </source>
</reference>
<proteinExistence type="predicted"/>
<evidence type="ECO:0000313" key="2">
    <source>
        <dbReference type="Proteomes" id="UP000195570"/>
    </source>
</evidence>
<keyword evidence="2" id="KW-1185">Reference proteome</keyword>
<name>A0A1G4IAU1_TRYEQ</name>
<dbReference type="EMBL" id="CZPT02001175">
    <property type="protein sequence ID" value="SCU69200.1"/>
    <property type="molecule type" value="Genomic_DNA"/>
</dbReference>
<dbReference type="VEuPathDB" id="TriTrypDB:TEOVI_000075700"/>
<dbReference type="Proteomes" id="UP000195570">
    <property type="component" value="Unassembled WGS sequence"/>
</dbReference>
<dbReference type="RefSeq" id="XP_067080211.1">
    <property type="nucleotide sequence ID" value="XM_067224110.1"/>
</dbReference>
<evidence type="ECO:0000313" key="1">
    <source>
        <dbReference type="EMBL" id="SCU69200.1"/>
    </source>
</evidence>